<evidence type="ECO:0000313" key="8">
    <source>
        <dbReference type="EMBL" id="STD07257.1"/>
    </source>
</evidence>
<evidence type="ECO:0000256" key="6">
    <source>
        <dbReference type="SAM" id="Phobius"/>
    </source>
</evidence>
<feature type="region of interest" description="Disordered" evidence="5">
    <location>
        <begin position="468"/>
        <end position="534"/>
    </location>
</feature>
<accession>A0AA46BMJ1</accession>
<dbReference type="PANTHER" id="PTHR23501:SF154">
    <property type="entry name" value="MULTIDRUG-EFFLUX TRANSPORTER RV1634-RELATED"/>
    <property type="match status" value="1"/>
</dbReference>
<feature type="transmembrane region" description="Helical" evidence="6">
    <location>
        <begin position="440"/>
        <end position="460"/>
    </location>
</feature>
<sequence>MNTQLQPHQRTTAATIITLISIVAFEAMAISTVMPNAANELNLHSGYGLTFSALYTAELFGIVIAGAWIATRGALAPLITGQLLFALGAATCGAATTATPFIIGRALTGLGSGLVTVTVYVLVGALYHPTQRPRLFAWISAAWVLPSIIGPLLAGLLAQTFTWRLAFWIVIPAVVIALPLLIRHHHTISPAGIDPHTTNRTRLALLTCGAAIAASAAALQASGTHLIPPTTLTISAIILSALTLGAALHYTFPTGTLRLHHGIPSVISSRFFLTAAFNATMAYLPLYLVNRGNMTLTTAGTILACASVGWFLGSTTQGHPLMHGQQHRLVRIGALTCLCSYALFTVLTYHHNLHTWWFIPTLALTGIGMGLSTASLSVLALHLTPLERHASISSSLQLSDVLGATLGLTTANAIYATATATQFGAPTTGPHTGNATFGAGAYMLIWAMAIITAIGAVIAANRTTPQYPPPTVAGPTPATPQTAHQYDAPPTVSDTPAKAHPHTTLPQEPPQHAPAPDQATQSDPRNAQQPSNRE</sequence>
<feature type="transmembrane region" description="Helical" evidence="6">
    <location>
        <begin position="401"/>
        <end position="420"/>
    </location>
</feature>
<dbReference type="GO" id="GO:0005886">
    <property type="term" value="C:plasma membrane"/>
    <property type="evidence" value="ECO:0007669"/>
    <property type="project" value="UniProtKB-SubCell"/>
</dbReference>
<feature type="transmembrane region" description="Helical" evidence="6">
    <location>
        <begin position="12"/>
        <end position="34"/>
    </location>
</feature>
<dbReference type="SUPFAM" id="SSF103473">
    <property type="entry name" value="MFS general substrate transporter"/>
    <property type="match status" value="1"/>
</dbReference>
<feature type="transmembrane region" description="Helical" evidence="6">
    <location>
        <begin position="46"/>
        <end position="71"/>
    </location>
</feature>
<comment type="caution">
    <text evidence="8">The sequence shown here is derived from an EMBL/GenBank/DDBJ whole genome shotgun (WGS) entry which is preliminary data.</text>
</comment>
<keyword evidence="4 6" id="KW-0472">Membrane</keyword>
<feature type="transmembrane region" description="Helical" evidence="6">
    <location>
        <begin position="332"/>
        <end position="350"/>
    </location>
</feature>
<feature type="transmembrane region" description="Helical" evidence="6">
    <location>
        <begin position="165"/>
        <end position="182"/>
    </location>
</feature>
<evidence type="ECO:0000256" key="1">
    <source>
        <dbReference type="ARBA" id="ARBA00004651"/>
    </source>
</evidence>
<feature type="transmembrane region" description="Helical" evidence="6">
    <location>
        <begin position="356"/>
        <end position="381"/>
    </location>
</feature>
<dbReference type="Pfam" id="PF07690">
    <property type="entry name" value="MFS_1"/>
    <property type="match status" value="1"/>
</dbReference>
<feature type="transmembrane region" description="Helical" evidence="6">
    <location>
        <begin position="203"/>
        <end position="221"/>
    </location>
</feature>
<dbReference type="InterPro" id="IPR020846">
    <property type="entry name" value="MFS_dom"/>
</dbReference>
<dbReference type="GO" id="GO:0022857">
    <property type="term" value="F:transmembrane transporter activity"/>
    <property type="evidence" value="ECO:0007669"/>
    <property type="project" value="InterPro"/>
</dbReference>
<evidence type="ECO:0000256" key="2">
    <source>
        <dbReference type="ARBA" id="ARBA00022692"/>
    </source>
</evidence>
<keyword evidence="3 6" id="KW-1133">Transmembrane helix</keyword>
<dbReference type="EMBL" id="UFYA01000001">
    <property type="protein sequence ID" value="STD07257.1"/>
    <property type="molecule type" value="Genomic_DNA"/>
</dbReference>
<dbReference type="PROSITE" id="PS50850">
    <property type="entry name" value="MFS"/>
    <property type="match status" value="1"/>
</dbReference>
<name>A0AA46BMJ1_9MICO</name>
<feature type="compositionally biased region" description="Low complexity" evidence="5">
    <location>
        <begin position="473"/>
        <end position="485"/>
    </location>
</feature>
<evidence type="ECO:0000256" key="3">
    <source>
        <dbReference type="ARBA" id="ARBA00022989"/>
    </source>
</evidence>
<keyword evidence="2 6" id="KW-0812">Transmembrane</keyword>
<dbReference type="Proteomes" id="UP000254118">
    <property type="component" value="Unassembled WGS sequence"/>
</dbReference>
<feature type="transmembrane region" description="Helical" evidence="6">
    <location>
        <begin position="83"/>
        <end position="103"/>
    </location>
</feature>
<organism evidence="8 9">
    <name type="scientific">Dermatophilus congolensis</name>
    <dbReference type="NCBI Taxonomy" id="1863"/>
    <lineage>
        <taxon>Bacteria</taxon>
        <taxon>Bacillati</taxon>
        <taxon>Actinomycetota</taxon>
        <taxon>Actinomycetes</taxon>
        <taxon>Micrococcales</taxon>
        <taxon>Dermatophilaceae</taxon>
        <taxon>Dermatophilus</taxon>
    </lineage>
</organism>
<evidence type="ECO:0000313" key="9">
    <source>
        <dbReference type="Proteomes" id="UP000254118"/>
    </source>
</evidence>
<dbReference type="InterPro" id="IPR036259">
    <property type="entry name" value="MFS_trans_sf"/>
</dbReference>
<gene>
    <name evidence="8" type="primary">bmr3_2</name>
    <name evidence="8" type="ORF">NCTC7915_00771</name>
</gene>
<feature type="compositionally biased region" description="Polar residues" evidence="5">
    <location>
        <begin position="518"/>
        <end position="534"/>
    </location>
</feature>
<feature type="transmembrane region" description="Helical" evidence="6">
    <location>
        <begin position="294"/>
        <end position="312"/>
    </location>
</feature>
<dbReference type="InterPro" id="IPR011701">
    <property type="entry name" value="MFS"/>
</dbReference>
<protein>
    <submittedName>
        <fullName evidence="8">Multidrug-efflux transporter 3</fullName>
    </submittedName>
</protein>
<dbReference type="PANTHER" id="PTHR23501">
    <property type="entry name" value="MAJOR FACILITATOR SUPERFAMILY"/>
    <property type="match status" value="1"/>
</dbReference>
<feature type="transmembrane region" description="Helical" evidence="6">
    <location>
        <begin position="227"/>
        <end position="250"/>
    </location>
</feature>
<comment type="subcellular location">
    <subcellularLocation>
        <location evidence="1">Cell membrane</location>
        <topology evidence="1">Multi-pass membrane protein</topology>
    </subcellularLocation>
</comment>
<evidence type="ECO:0000256" key="5">
    <source>
        <dbReference type="SAM" id="MobiDB-lite"/>
    </source>
</evidence>
<feature type="transmembrane region" description="Helical" evidence="6">
    <location>
        <begin position="135"/>
        <end position="159"/>
    </location>
</feature>
<feature type="domain" description="Major facilitator superfamily (MFS) profile" evidence="7">
    <location>
        <begin position="12"/>
        <end position="464"/>
    </location>
</feature>
<proteinExistence type="predicted"/>
<evidence type="ECO:0000259" key="7">
    <source>
        <dbReference type="PROSITE" id="PS50850"/>
    </source>
</evidence>
<feature type="transmembrane region" description="Helical" evidence="6">
    <location>
        <begin position="271"/>
        <end position="288"/>
    </location>
</feature>
<evidence type="ECO:0000256" key="4">
    <source>
        <dbReference type="ARBA" id="ARBA00023136"/>
    </source>
</evidence>
<dbReference type="AlphaFoldDB" id="A0AA46BMJ1"/>
<dbReference type="Gene3D" id="1.20.1250.20">
    <property type="entry name" value="MFS general substrate transporter like domains"/>
    <property type="match status" value="2"/>
</dbReference>
<reference evidence="8 9" key="1">
    <citation type="submission" date="2018-06" db="EMBL/GenBank/DDBJ databases">
        <authorList>
            <consortium name="Pathogen Informatics"/>
            <person name="Doyle S."/>
        </authorList>
    </citation>
    <scope>NUCLEOTIDE SEQUENCE [LARGE SCALE GENOMIC DNA]</scope>
    <source>
        <strain evidence="8 9">NCTC7915</strain>
    </source>
</reference>
<feature type="transmembrane region" description="Helical" evidence="6">
    <location>
        <begin position="109"/>
        <end position="128"/>
    </location>
</feature>